<dbReference type="EMBL" id="JAFBBO010000001">
    <property type="protein sequence ID" value="MBM7480134.1"/>
    <property type="molecule type" value="Genomic_DNA"/>
</dbReference>
<protein>
    <submittedName>
        <fullName evidence="1">RNA-binding Zn-ribbon protein involved in translation (DUF1610 family)</fullName>
    </submittedName>
</protein>
<sequence>MSTTQLCTVDGCARQVPDTCYVCPECGDALLALLRSVPDIVGERSRVLTYPHRPHHERCDDCGTPDHPHLNPLRETGDRPVSPGLATDLDDAIARQSTGIGIVPADHEAGLPDETGLVRLPYGYRASEARWDLLSTMTATGDDIARRRGLFRPLNTLDALANWLTHQVQWLRQQPDGADTIAALTDLLRAARRVIDRPADRKYAGPCTATTVDEHGLAQDCAGELYAHPGHDTVTCPDCGTAYPLDARRAWLRDQAEDMLLPASELARAIDGLGVQVKAATLRKWASRKRIVNRGTHTHPLYRVGDVIDLVTGRTTAVALVSAGR</sequence>
<comment type="caution">
    <text evidence="1">The sequence shown here is derived from an EMBL/GenBank/DDBJ whole genome shotgun (WGS) entry which is preliminary data.</text>
</comment>
<accession>A0ABS2LJS3</accession>
<evidence type="ECO:0000313" key="2">
    <source>
        <dbReference type="Proteomes" id="UP000698059"/>
    </source>
</evidence>
<reference evidence="1 2" key="1">
    <citation type="submission" date="2021-01" db="EMBL/GenBank/DDBJ databases">
        <title>Sequencing the genomes of 1000 actinobacteria strains.</title>
        <authorList>
            <person name="Klenk H.-P."/>
        </authorList>
    </citation>
    <scope>NUCLEOTIDE SEQUENCE [LARGE SCALE GENOMIC DNA]</scope>
    <source>
        <strain evidence="1 2">DSM 46000</strain>
    </source>
</reference>
<dbReference type="RefSeq" id="WP_205307950.1">
    <property type="nucleotide sequence ID" value="NZ_BAAAVF010000007.1"/>
</dbReference>
<name>A0ABS2LJS3_9CELL</name>
<keyword evidence="2" id="KW-1185">Reference proteome</keyword>
<organism evidence="1 2">
    <name type="scientific">Oerskovia jenensis</name>
    <dbReference type="NCBI Taxonomy" id="162169"/>
    <lineage>
        <taxon>Bacteria</taxon>
        <taxon>Bacillati</taxon>
        <taxon>Actinomycetota</taxon>
        <taxon>Actinomycetes</taxon>
        <taxon>Micrococcales</taxon>
        <taxon>Cellulomonadaceae</taxon>
        <taxon>Oerskovia</taxon>
    </lineage>
</organism>
<evidence type="ECO:0000313" key="1">
    <source>
        <dbReference type="EMBL" id="MBM7480134.1"/>
    </source>
</evidence>
<gene>
    <name evidence="1" type="ORF">JOD49_003054</name>
</gene>
<dbReference type="Proteomes" id="UP000698059">
    <property type="component" value="Unassembled WGS sequence"/>
</dbReference>
<proteinExistence type="predicted"/>